<evidence type="ECO:0000313" key="4">
    <source>
        <dbReference type="Proteomes" id="UP000267029"/>
    </source>
</evidence>
<protein>
    <recommendedName>
        <fullName evidence="2">DUF7083 domain-containing protein</fullName>
    </recommendedName>
</protein>
<evidence type="ECO:0000259" key="2">
    <source>
        <dbReference type="Pfam" id="PF23309"/>
    </source>
</evidence>
<dbReference type="EMBL" id="UXSR01000438">
    <property type="protein sequence ID" value="VDD76567.1"/>
    <property type="molecule type" value="Genomic_DNA"/>
</dbReference>
<dbReference type="InterPro" id="IPR055510">
    <property type="entry name" value="DUF7083"/>
</dbReference>
<feature type="region of interest" description="Disordered" evidence="1">
    <location>
        <begin position="1"/>
        <end position="24"/>
    </location>
</feature>
<accession>A0A158QTC8</accession>
<evidence type="ECO:0000256" key="1">
    <source>
        <dbReference type="SAM" id="MobiDB-lite"/>
    </source>
</evidence>
<dbReference type="Pfam" id="PF23309">
    <property type="entry name" value="DUF7083"/>
    <property type="match status" value="1"/>
</dbReference>
<feature type="compositionally biased region" description="Low complexity" evidence="1">
    <location>
        <begin position="1"/>
        <end position="17"/>
    </location>
</feature>
<dbReference type="AlphaFoldDB" id="A0A158QTC8"/>
<proteinExistence type="predicted"/>
<evidence type="ECO:0000313" key="3">
    <source>
        <dbReference type="EMBL" id="VDD76567.1"/>
    </source>
</evidence>
<reference evidence="3 4" key="1">
    <citation type="submission" date="2018-10" db="EMBL/GenBank/DDBJ databases">
        <authorList>
            <consortium name="Pathogen Informatics"/>
        </authorList>
    </citation>
    <scope>NUCLEOTIDE SEQUENCE [LARGE SCALE GENOMIC DNA]</scope>
</reference>
<dbReference type="STRING" id="53468.A0A158QTC8"/>
<keyword evidence="4" id="KW-1185">Reference proteome</keyword>
<organism evidence="3 4">
    <name type="scientific">Mesocestoides corti</name>
    <name type="common">Flatworm</name>
    <dbReference type="NCBI Taxonomy" id="53468"/>
    <lineage>
        <taxon>Eukaryota</taxon>
        <taxon>Metazoa</taxon>
        <taxon>Spiralia</taxon>
        <taxon>Lophotrochozoa</taxon>
        <taxon>Platyhelminthes</taxon>
        <taxon>Cestoda</taxon>
        <taxon>Eucestoda</taxon>
        <taxon>Cyclophyllidea</taxon>
        <taxon>Mesocestoididae</taxon>
        <taxon>Mesocestoides</taxon>
    </lineage>
</organism>
<dbReference type="OrthoDB" id="6260091at2759"/>
<feature type="domain" description="DUF7083" evidence="2">
    <location>
        <begin position="19"/>
        <end position="103"/>
    </location>
</feature>
<dbReference type="Proteomes" id="UP000267029">
    <property type="component" value="Unassembled WGS sequence"/>
</dbReference>
<gene>
    <name evidence="3" type="ORF">MCOS_LOCUS2570</name>
</gene>
<sequence>MLADRQSSQAAPASTPSVDGLTNGVMEFSNDPENDVTFGFWYRCYKDLFRVDLASQDDAWNVRLPTRKLGLAEPERYTDTILLKSSLDFTFGKTVQNLNRMFKECTYLFSIRYKCLKLPTGEFDDFLDHLAVVNRECEKNQFKSMTDDQLKTLILICSLQIPTPFSEAKQLSSCVTVATPTPRARHPSKAKRCPHADATSPSFDYLELRIKGPVVLVRHTRSFEVGAIVAYPAKPEFDRLFLPCADS</sequence>
<name>A0A158QTC8_MESCO</name>